<evidence type="ECO:0000256" key="6">
    <source>
        <dbReference type="ARBA" id="ARBA00022692"/>
    </source>
</evidence>
<comment type="function">
    <text evidence="10">Protein O-mannosyltransferase that catalyzes the transfer of a single mannose residue from a polyprenol phospho-mannosyl lipidic donor to the hydroxyl group of selected serine and threonine residues in acceptor proteins.</text>
</comment>
<feature type="transmembrane region" description="Helical" evidence="10">
    <location>
        <begin position="450"/>
        <end position="467"/>
    </location>
</feature>
<evidence type="ECO:0000256" key="2">
    <source>
        <dbReference type="ARBA" id="ARBA00004922"/>
    </source>
</evidence>
<dbReference type="Pfam" id="PF16192">
    <property type="entry name" value="PMT_4TMC"/>
    <property type="match status" value="1"/>
</dbReference>
<comment type="similarity">
    <text evidence="3 10">Belongs to the glycosyltransferase 39 family.</text>
</comment>
<dbReference type="InterPro" id="IPR027005">
    <property type="entry name" value="PMT-like"/>
</dbReference>
<keyword evidence="4 10" id="KW-0328">Glycosyltransferase</keyword>
<dbReference type="OrthoDB" id="9776737at2"/>
<proteinExistence type="inferred from homology"/>
<feature type="region of interest" description="Disordered" evidence="11">
    <location>
        <begin position="1"/>
        <end position="38"/>
    </location>
</feature>
<evidence type="ECO:0000313" key="15">
    <source>
        <dbReference type="Proteomes" id="UP000199288"/>
    </source>
</evidence>
<dbReference type="GO" id="GO:0012505">
    <property type="term" value="C:endomembrane system"/>
    <property type="evidence" value="ECO:0007669"/>
    <property type="project" value="UniProtKB-SubCell"/>
</dbReference>
<feature type="domain" description="Protein O-mannosyl-transferase C-terminal four TM" evidence="13">
    <location>
        <begin position="383"/>
        <end position="510"/>
    </location>
</feature>
<feature type="transmembrane region" description="Helical" evidence="10">
    <location>
        <begin position="497"/>
        <end position="519"/>
    </location>
</feature>
<gene>
    <name evidence="14" type="ORF">SAMN02910418_01372</name>
</gene>
<feature type="transmembrane region" description="Helical" evidence="10">
    <location>
        <begin position="294"/>
        <end position="312"/>
    </location>
</feature>
<keyword evidence="5 10" id="KW-0808">Transferase</keyword>
<dbReference type="GO" id="GO:0005886">
    <property type="term" value="C:plasma membrane"/>
    <property type="evidence" value="ECO:0007669"/>
    <property type="project" value="UniProtKB-SubCell"/>
</dbReference>
<evidence type="ECO:0000256" key="8">
    <source>
        <dbReference type="ARBA" id="ARBA00023136"/>
    </source>
</evidence>
<comment type="pathway">
    <text evidence="2 10">Protein modification; protein glycosylation.</text>
</comment>
<evidence type="ECO:0000256" key="7">
    <source>
        <dbReference type="ARBA" id="ARBA00022989"/>
    </source>
</evidence>
<evidence type="ECO:0000256" key="10">
    <source>
        <dbReference type="RuleBase" id="RU367007"/>
    </source>
</evidence>
<name>A0A1H4A9X0_9ACTO</name>
<dbReference type="EMBL" id="FNQV01000007">
    <property type="protein sequence ID" value="SEA32578.1"/>
    <property type="molecule type" value="Genomic_DNA"/>
</dbReference>
<feature type="compositionally biased region" description="Basic and acidic residues" evidence="11">
    <location>
        <begin position="1"/>
        <end position="18"/>
    </location>
</feature>
<evidence type="ECO:0000256" key="3">
    <source>
        <dbReference type="ARBA" id="ARBA00007222"/>
    </source>
</evidence>
<dbReference type="Pfam" id="PF02366">
    <property type="entry name" value="PMT"/>
    <property type="match status" value="1"/>
</dbReference>
<sequence length="638" mass="71027">MNEDPTREAESEHSHSSYDEIGVAVGDGKPVPSKSQVASTAMATATHIALDKLSTVRAREAFLRDRLRLPHPTPTPPMLWFGLAVVTIFAAVARLWRLGHPTSLVFDETYYVKDAYSLLHQGYAGTWNENPNDAFAAGDTSYLQEKAAFVVHPDVGKWLIAIGIRLFGVDSSFGWRITVAIAGIISVWLIGRIAARLFRSTTVAITAAALLAMDGIHIVETRIALLDGFLMLFALFGFWALLRDRDDSRARLARRIAEEPSRLNDPWGPALWWRPWLVVAGVFLGLATGVKWSGLYMLAAAGLAALAWDIAARRAVGARLWIGAGVFRGGLPAFVNLVPVAGLVYLASWFSWFASSSGYYRTWAQGLRDGGNDVPRGWLPDVLNNLWEYHAAMYRFHVSLHSDHTYQSNPFGWLIQLRPTSFFWETSPGANCGLSSGECAQAITALGNPAIWWPAALGLLVVLWAAIARRDWRAWAILVGYFGLYVPWLIFSDRTIFTFYTIAFVPFVCLTWVFALGYLTGHVRHLPPLPYAREDGTIVQPWAPGVITPSYAIPELAGPVVLEEIEREEAAEIDGIAPGERPYDEPLPRRLTRSARITWGVAVGIVGLVFVFFYPIWTAMEVPKWFWRAHMWLGSMWI</sequence>
<comment type="subcellular location">
    <subcellularLocation>
        <location evidence="10">Cell membrane</location>
    </subcellularLocation>
    <subcellularLocation>
        <location evidence="1">Endomembrane system</location>
        <topology evidence="1">Multi-pass membrane protein</topology>
    </subcellularLocation>
</comment>
<organism evidence="14 15">
    <name type="scientific">Bowdeniella nasicola</name>
    <dbReference type="NCBI Taxonomy" id="208480"/>
    <lineage>
        <taxon>Bacteria</taxon>
        <taxon>Bacillati</taxon>
        <taxon>Actinomycetota</taxon>
        <taxon>Actinomycetes</taxon>
        <taxon>Actinomycetales</taxon>
        <taxon>Actinomycetaceae</taxon>
        <taxon>Bowdeniella</taxon>
    </lineage>
</organism>
<evidence type="ECO:0000259" key="13">
    <source>
        <dbReference type="Pfam" id="PF16192"/>
    </source>
</evidence>
<evidence type="ECO:0000256" key="4">
    <source>
        <dbReference type="ARBA" id="ARBA00022676"/>
    </source>
</evidence>
<dbReference type="PANTHER" id="PTHR10050:SF46">
    <property type="entry name" value="PROTEIN O-MANNOSYL-TRANSFERASE 2"/>
    <property type="match status" value="1"/>
</dbReference>
<evidence type="ECO:0000256" key="9">
    <source>
        <dbReference type="ARBA" id="ARBA00093617"/>
    </source>
</evidence>
<dbReference type="Proteomes" id="UP000199288">
    <property type="component" value="Unassembled WGS sequence"/>
</dbReference>
<evidence type="ECO:0000313" key="14">
    <source>
        <dbReference type="EMBL" id="SEA32578.1"/>
    </source>
</evidence>
<keyword evidence="6 10" id="KW-0812">Transmembrane</keyword>
<protein>
    <recommendedName>
        <fullName evidence="9 10">Polyprenol-phosphate-mannose--protein mannosyltransferase</fullName>
        <ecNumber evidence="10">2.4.1.-</ecNumber>
    </recommendedName>
</protein>
<feature type="transmembrane region" description="Helical" evidence="10">
    <location>
        <begin position="271"/>
        <end position="288"/>
    </location>
</feature>
<keyword evidence="10" id="KW-1003">Cell membrane</keyword>
<feature type="domain" description="ArnT-like N-terminal" evidence="12">
    <location>
        <begin position="132"/>
        <end position="312"/>
    </location>
</feature>
<feature type="transmembrane region" description="Helical" evidence="10">
    <location>
        <begin position="78"/>
        <end position="96"/>
    </location>
</feature>
<dbReference type="InterPro" id="IPR003342">
    <property type="entry name" value="ArnT-like_N"/>
</dbReference>
<dbReference type="UniPathway" id="UPA00378"/>
<dbReference type="AlphaFoldDB" id="A0A1H4A9X0"/>
<reference evidence="15" key="1">
    <citation type="submission" date="2016-10" db="EMBL/GenBank/DDBJ databases">
        <authorList>
            <person name="Varghese N."/>
            <person name="Submissions S."/>
        </authorList>
    </citation>
    <scope>NUCLEOTIDE SEQUENCE [LARGE SCALE GENOMIC DNA]</scope>
    <source>
        <strain evidence="15">KPR-1</strain>
    </source>
</reference>
<dbReference type="EC" id="2.4.1.-" evidence="10"/>
<feature type="transmembrane region" description="Helical" evidence="10">
    <location>
        <begin position="173"/>
        <end position="190"/>
    </location>
</feature>
<keyword evidence="15" id="KW-1185">Reference proteome</keyword>
<accession>A0A1H4A9X0</accession>
<evidence type="ECO:0000256" key="1">
    <source>
        <dbReference type="ARBA" id="ARBA00004127"/>
    </source>
</evidence>
<evidence type="ECO:0000256" key="5">
    <source>
        <dbReference type="ARBA" id="ARBA00022679"/>
    </source>
</evidence>
<keyword evidence="7 10" id="KW-1133">Transmembrane helix</keyword>
<evidence type="ECO:0000259" key="12">
    <source>
        <dbReference type="Pfam" id="PF02366"/>
    </source>
</evidence>
<keyword evidence="8 10" id="KW-0472">Membrane</keyword>
<dbReference type="RefSeq" id="WP_092564044.1">
    <property type="nucleotide sequence ID" value="NZ_FNQV01000007.1"/>
</dbReference>
<feature type="transmembrane region" description="Helical" evidence="10">
    <location>
        <begin position="474"/>
        <end position="491"/>
    </location>
</feature>
<feature type="transmembrane region" description="Helical" evidence="10">
    <location>
        <begin position="333"/>
        <end position="354"/>
    </location>
</feature>
<dbReference type="PANTHER" id="PTHR10050">
    <property type="entry name" value="DOLICHYL-PHOSPHATE-MANNOSE--PROTEIN MANNOSYLTRANSFERASE"/>
    <property type="match status" value="1"/>
</dbReference>
<feature type="transmembrane region" description="Helical" evidence="10">
    <location>
        <begin position="197"/>
        <end position="217"/>
    </location>
</feature>
<feature type="transmembrane region" description="Helical" evidence="10">
    <location>
        <begin position="597"/>
        <end position="617"/>
    </location>
</feature>
<dbReference type="GO" id="GO:0004169">
    <property type="term" value="F:dolichyl-phosphate-mannose-protein mannosyltransferase activity"/>
    <property type="evidence" value="ECO:0007669"/>
    <property type="project" value="UniProtKB-UniRule"/>
</dbReference>
<feature type="transmembrane region" description="Helical" evidence="10">
    <location>
        <begin position="223"/>
        <end position="242"/>
    </location>
</feature>
<evidence type="ECO:0000256" key="11">
    <source>
        <dbReference type="SAM" id="MobiDB-lite"/>
    </source>
</evidence>
<dbReference type="InterPro" id="IPR032421">
    <property type="entry name" value="PMT_4TMC"/>
</dbReference>